<dbReference type="EMBL" id="CP065725">
    <property type="protein sequence ID" value="QPT39129.1"/>
    <property type="molecule type" value="Genomic_DNA"/>
</dbReference>
<gene>
    <name evidence="4 7" type="primary">fliE</name>
    <name evidence="6" type="ORF">I6G29_07965</name>
    <name evidence="7" type="ORF">NCTC11997_01654</name>
</gene>
<reference evidence="6 9" key="2">
    <citation type="submission" date="2020-12" db="EMBL/GenBank/DDBJ databases">
        <title>FDA dAtabase for Regulatory Grade micrObial Sequences (FDA-ARGOS): Supporting development and validation of Infectious Disease Dx tests.</title>
        <authorList>
            <person name="Sproer C."/>
            <person name="Gronow S."/>
            <person name="Severitt S."/>
            <person name="Schroder I."/>
            <person name="Tallon L."/>
            <person name="Sadzewicz L."/>
            <person name="Zhao X."/>
            <person name="Boylan J."/>
            <person name="Ott S."/>
            <person name="Bowen H."/>
            <person name="Vavikolanu K."/>
            <person name="Mehta A."/>
            <person name="Aluvathingal J."/>
            <person name="Nadendla S."/>
            <person name="Lowell S."/>
            <person name="Myers T."/>
            <person name="Yan Y."/>
            <person name="Sichtig H."/>
        </authorList>
    </citation>
    <scope>NUCLEOTIDE SEQUENCE [LARGE SCALE GENOMIC DNA]</scope>
    <source>
        <strain evidence="6 9">FDAARGOS_872</strain>
    </source>
</reference>
<evidence type="ECO:0000256" key="3">
    <source>
        <dbReference type="ARBA" id="ARBA00023143"/>
    </source>
</evidence>
<dbReference type="PRINTS" id="PR01006">
    <property type="entry name" value="FLGHOOKFLIE"/>
</dbReference>
<evidence type="ECO:0000313" key="8">
    <source>
        <dbReference type="Proteomes" id="UP000254603"/>
    </source>
</evidence>
<dbReference type="InterPro" id="IPR001624">
    <property type="entry name" value="FliE"/>
</dbReference>
<evidence type="ECO:0000313" key="9">
    <source>
        <dbReference type="Proteomes" id="UP000594903"/>
    </source>
</evidence>
<dbReference type="HAMAP" id="MF_00724">
    <property type="entry name" value="FliE"/>
    <property type="match status" value="1"/>
</dbReference>
<comment type="similarity">
    <text evidence="2 4">Belongs to the FliE family.</text>
</comment>
<keyword evidence="7" id="KW-0966">Cell projection</keyword>
<dbReference type="NCBIfam" id="TIGR00205">
    <property type="entry name" value="fliE"/>
    <property type="match status" value="1"/>
</dbReference>
<evidence type="ECO:0000256" key="5">
    <source>
        <dbReference type="NCBIfam" id="TIGR00205"/>
    </source>
</evidence>
<keyword evidence="7" id="KW-0282">Flagellum</keyword>
<dbReference type="STRING" id="1122619.GCA_000373745_00788"/>
<evidence type="ECO:0000313" key="7">
    <source>
        <dbReference type="EMBL" id="SUA54889.1"/>
    </source>
</evidence>
<accession>A0A378XGK8</accession>
<dbReference type="GO" id="GO:0005198">
    <property type="term" value="F:structural molecule activity"/>
    <property type="evidence" value="ECO:0007669"/>
    <property type="project" value="UniProtKB-UniRule"/>
</dbReference>
<evidence type="ECO:0000313" key="6">
    <source>
        <dbReference type="EMBL" id="QPT39129.1"/>
    </source>
</evidence>
<protein>
    <recommendedName>
        <fullName evidence="4 5">Flagellar hook-basal body complex protein FliE</fullName>
    </recommendedName>
</protein>
<dbReference type="PANTHER" id="PTHR34653">
    <property type="match status" value="1"/>
</dbReference>
<proteinExistence type="inferred from homology"/>
<dbReference type="RefSeq" id="WP_018573968.1">
    <property type="nucleotide sequence ID" value="NZ_CP065725.1"/>
</dbReference>
<sequence length="126" mass="13101">MQPLSPLTHSGIAGLQQQMQALTEGARAGRMLTPLSMGQVASASQAQAASGDAPSFASALSAAMKDIAATQKAATYKSEQFMAGQPGISLNDVMIDMQKASIGFQTAIQVRNKLVQAYQTIASMPI</sequence>
<comment type="subcellular location">
    <subcellularLocation>
        <location evidence="1 4">Bacterial flagellum basal body</location>
    </subcellularLocation>
</comment>
<dbReference type="OrthoDB" id="8909229at2"/>
<keyword evidence="7" id="KW-0969">Cilium</keyword>
<name>A0A378XGK8_9BURK</name>
<keyword evidence="9" id="KW-1185">Reference proteome</keyword>
<dbReference type="GO" id="GO:0009425">
    <property type="term" value="C:bacterial-type flagellum basal body"/>
    <property type="evidence" value="ECO:0007669"/>
    <property type="project" value="UniProtKB-SubCell"/>
</dbReference>
<dbReference type="Proteomes" id="UP000594903">
    <property type="component" value="Chromosome"/>
</dbReference>
<reference evidence="7 8" key="1">
    <citation type="submission" date="2018-06" db="EMBL/GenBank/DDBJ databases">
        <authorList>
            <consortium name="Pathogen Informatics"/>
            <person name="Doyle S."/>
        </authorList>
    </citation>
    <scope>NUCLEOTIDE SEQUENCE [LARGE SCALE GENOMIC DNA]</scope>
    <source>
        <strain evidence="7 8">NCTC11997</strain>
    </source>
</reference>
<dbReference type="GO" id="GO:0071973">
    <property type="term" value="P:bacterial-type flagellum-dependent cell motility"/>
    <property type="evidence" value="ECO:0007669"/>
    <property type="project" value="InterPro"/>
</dbReference>
<evidence type="ECO:0000256" key="4">
    <source>
        <dbReference type="HAMAP-Rule" id="MF_00724"/>
    </source>
</evidence>
<dbReference type="GO" id="GO:0003774">
    <property type="term" value="F:cytoskeletal motor activity"/>
    <property type="evidence" value="ECO:0007669"/>
    <property type="project" value="InterPro"/>
</dbReference>
<organism evidence="7 8">
    <name type="scientific">Oligella ureolytica</name>
    <dbReference type="NCBI Taxonomy" id="90244"/>
    <lineage>
        <taxon>Bacteria</taxon>
        <taxon>Pseudomonadati</taxon>
        <taxon>Pseudomonadota</taxon>
        <taxon>Betaproteobacteria</taxon>
        <taxon>Burkholderiales</taxon>
        <taxon>Alcaligenaceae</taxon>
        <taxon>Oligella</taxon>
    </lineage>
</organism>
<dbReference type="Proteomes" id="UP000254603">
    <property type="component" value="Unassembled WGS sequence"/>
</dbReference>
<dbReference type="EMBL" id="UGSB01000001">
    <property type="protein sequence ID" value="SUA54889.1"/>
    <property type="molecule type" value="Genomic_DNA"/>
</dbReference>
<evidence type="ECO:0000256" key="2">
    <source>
        <dbReference type="ARBA" id="ARBA00009272"/>
    </source>
</evidence>
<dbReference type="AlphaFoldDB" id="A0A378XGK8"/>
<dbReference type="PANTHER" id="PTHR34653:SF1">
    <property type="entry name" value="FLAGELLAR HOOK-BASAL BODY COMPLEX PROTEIN FLIE"/>
    <property type="match status" value="1"/>
</dbReference>
<dbReference type="Pfam" id="PF02049">
    <property type="entry name" value="FliE"/>
    <property type="match status" value="1"/>
</dbReference>
<evidence type="ECO:0000256" key="1">
    <source>
        <dbReference type="ARBA" id="ARBA00004117"/>
    </source>
</evidence>
<keyword evidence="3 4" id="KW-0975">Bacterial flagellum</keyword>